<organism evidence="2 3">
    <name type="scientific">Dermacoccus abyssi</name>
    <dbReference type="NCBI Taxonomy" id="322596"/>
    <lineage>
        <taxon>Bacteria</taxon>
        <taxon>Bacillati</taxon>
        <taxon>Actinomycetota</taxon>
        <taxon>Actinomycetes</taxon>
        <taxon>Micrococcales</taxon>
        <taxon>Dermacoccaceae</taxon>
        <taxon>Dermacoccus</taxon>
    </lineage>
</organism>
<accession>A0A417Z7V7</accession>
<protein>
    <submittedName>
        <fullName evidence="2">DUF4178 domain-containing protein</fullName>
    </submittedName>
</protein>
<evidence type="ECO:0000259" key="1">
    <source>
        <dbReference type="Pfam" id="PF13785"/>
    </source>
</evidence>
<reference evidence="2 3" key="1">
    <citation type="submission" date="2018-08" db="EMBL/GenBank/DDBJ databases">
        <title>Whole genome sequence analysis of Dermacoccus abyssi bacteria isolated from Deep Mariana trench Micromonospora spp reveals genes involved in the environmental adaptation and production of secondary metabolites.</title>
        <authorList>
            <person name="Abdel-Mageed W.M."/>
            <person name="Lehri B."/>
            <person name="Nouioui I."/>
            <person name="Goodfellow I."/>
            <person name="Jaspars M."/>
            <person name="Karlyshev A."/>
        </authorList>
    </citation>
    <scope>NUCLEOTIDE SEQUENCE [LARGE SCALE GENOMIC DNA]</scope>
    <source>
        <strain evidence="2 3">MT1.1</strain>
    </source>
</reference>
<comment type="caution">
    <text evidence="2">The sequence shown here is derived from an EMBL/GenBank/DDBJ whole genome shotgun (WGS) entry which is preliminary data.</text>
</comment>
<dbReference type="InterPro" id="IPR025235">
    <property type="entry name" value="DUF4178"/>
</dbReference>
<gene>
    <name evidence="2" type="ORF">D1832_05640</name>
</gene>
<dbReference type="EMBL" id="QWLM01000004">
    <property type="protein sequence ID" value="RHW46710.1"/>
    <property type="molecule type" value="Genomic_DNA"/>
</dbReference>
<sequence>MTHDALTIRPGSHLSLAGAPARVEETLELTVDDFTWHSHRLSGHPDADWLTVEDDEGTLSLTLWKDRPALPERGEPGERNVVCDGTKLRRNEDGTGTYRSLPSGRSGRYAYADYRLGGTLVAFERFDDGAWEPSTGRHIPAFGVQVTGGSS</sequence>
<proteinExistence type="predicted"/>
<evidence type="ECO:0000313" key="2">
    <source>
        <dbReference type="EMBL" id="RHW46710.1"/>
    </source>
</evidence>
<dbReference type="Proteomes" id="UP000285376">
    <property type="component" value="Unassembled WGS sequence"/>
</dbReference>
<evidence type="ECO:0000313" key="3">
    <source>
        <dbReference type="Proteomes" id="UP000285376"/>
    </source>
</evidence>
<feature type="domain" description="DUF4178" evidence="1">
    <location>
        <begin position="9"/>
        <end position="140"/>
    </location>
</feature>
<dbReference type="Pfam" id="PF13785">
    <property type="entry name" value="DUF4178"/>
    <property type="match status" value="1"/>
</dbReference>
<dbReference type="RefSeq" id="WP_118912980.1">
    <property type="nucleotide sequence ID" value="NZ_CBCRVH010000003.1"/>
</dbReference>
<name>A0A417Z7V7_9MICO</name>
<dbReference type="AlphaFoldDB" id="A0A417Z7V7"/>